<gene>
    <name evidence="6" type="ORF">E6K74_02835</name>
    <name evidence="7" type="ORF">E6K77_10300</name>
</gene>
<dbReference type="PANTHER" id="PTHR43023:SF6">
    <property type="entry name" value="INTERMEMBRANE PHOSPHOLIPID TRANSPORT SYSTEM ATP-BINDING PROTEIN MLAF"/>
    <property type="match status" value="1"/>
</dbReference>
<dbReference type="PANTHER" id="PTHR43023">
    <property type="entry name" value="PROTEIN TRIGALACTOSYLDIACYLGLYCEROL 3, CHLOROPLASTIC"/>
    <property type="match status" value="1"/>
</dbReference>
<keyword evidence="2" id="KW-0547">Nucleotide-binding</keyword>
<organism evidence="6 9">
    <name type="scientific">Eiseniibacteriota bacterium</name>
    <dbReference type="NCBI Taxonomy" id="2212470"/>
    <lineage>
        <taxon>Bacteria</taxon>
        <taxon>Candidatus Eiseniibacteriota</taxon>
    </lineage>
</organism>
<evidence type="ECO:0000256" key="3">
    <source>
        <dbReference type="ARBA" id="ARBA00022840"/>
    </source>
</evidence>
<evidence type="ECO:0000259" key="5">
    <source>
        <dbReference type="PROSITE" id="PS50893"/>
    </source>
</evidence>
<dbReference type="Proteomes" id="UP000319829">
    <property type="component" value="Unassembled WGS sequence"/>
</dbReference>
<dbReference type="Proteomes" id="UP000317366">
    <property type="component" value="Unassembled WGS sequence"/>
</dbReference>
<dbReference type="GO" id="GO:0016887">
    <property type="term" value="F:ATP hydrolysis activity"/>
    <property type="evidence" value="ECO:0007669"/>
    <property type="project" value="InterPro"/>
</dbReference>
<feature type="region of interest" description="Disordered" evidence="4">
    <location>
        <begin position="252"/>
        <end position="271"/>
    </location>
</feature>
<dbReference type="GO" id="GO:0005524">
    <property type="term" value="F:ATP binding"/>
    <property type="evidence" value="ECO:0007669"/>
    <property type="project" value="UniProtKB-KW"/>
</dbReference>
<dbReference type="EMBL" id="VBOU01000019">
    <property type="protein sequence ID" value="TMQ55593.1"/>
    <property type="molecule type" value="Genomic_DNA"/>
</dbReference>
<comment type="caution">
    <text evidence="6">The sequence shown here is derived from an EMBL/GenBank/DDBJ whole genome shotgun (WGS) entry which is preliminary data.</text>
</comment>
<keyword evidence="3 6" id="KW-0067">ATP-binding</keyword>
<dbReference type="PROSITE" id="PS00211">
    <property type="entry name" value="ABC_TRANSPORTER_1"/>
    <property type="match status" value="1"/>
</dbReference>
<evidence type="ECO:0000313" key="7">
    <source>
        <dbReference type="EMBL" id="TMQ61405.1"/>
    </source>
</evidence>
<evidence type="ECO:0000256" key="1">
    <source>
        <dbReference type="ARBA" id="ARBA00022448"/>
    </source>
</evidence>
<evidence type="ECO:0000313" key="8">
    <source>
        <dbReference type="Proteomes" id="UP000317366"/>
    </source>
</evidence>
<evidence type="ECO:0000313" key="6">
    <source>
        <dbReference type="EMBL" id="TMQ55593.1"/>
    </source>
</evidence>
<dbReference type="InterPro" id="IPR003593">
    <property type="entry name" value="AAA+_ATPase"/>
</dbReference>
<dbReference type="EMBL" id="VBOX01000102">
    <property type="protein sequence ID" value="TMQ61405.1"/>
    <property type="molecule type" value="Genomic_DNA"/>
</dbReference>
<dbReference type="InterPro" id="IPR003439">
    <property type="entry name" value="ABC_transporter-like_ATP-bd"/>
</dbReference>
<evidence type="ECO:0000256" key="2">
    <source>
        <dbReference type="ARBA" id="ARBA00022741"/>
    </source>
</evidence>
<evidence type="ECO:0000256" key="4">
    <source>
        <dbReference type="SAM" id="MobiDB-lite"/>
    </source>
</evidence>
<dbReference type="InterPro" id="IPR017871">
    <property type="entry name" value="ABC_transporter-like_CS"/>
</dbReference>
<keyword evidence="1" id="KW-0813">Transport</keyword>
<reference evidence="8 9" key="1">
    <citation type="journal article" date="2019" name="Nat. Microbiol.">
        <title>Mediterranean grassland soil C-N compound turnover is dependent on rainfall and depth, and is mediated by genomically divergent microorganisms.</title>
        <authorList>
            <person name="Diamond S."/>
            <person name="Andeer P.F."/>
            <person name="Li Z."/>
            <person name="Crits-Christoph A."/>
            <person name="Burstein D."/>
            <person name="Anantharaman K."/>
            <person name="Lane K.R."/>
            <person name="Thomas B.C."/>
            <person name="Pan C."/>
            <person name="Northen T.R."/>
            <person name="Banfield J.F."/>
        </authorList>
    </citation>
    <scope>NUCLEOTIDE SEQUENCE [LARGE SCALE GENOMIC DNA]</scope>
    <source>
        <strain evidence="6">WS_4</strain>
        <strain evidence="7">WS_7</strain>
    </source>
</reference>
<evidence type="ECO:0000313" key="9">
    <source>
        <dbReference type="Proteomes" id="UP000319829"/>
    </source>
</evidence>
<protein>
    <submittedName>
        <fullName evidence="6">ATP-binding cassette domain-containing protein</fullName>
    </submittedName>
</protein>
<dbReference type="PROSITE" id="PS50893">
    <property type="entry name" value="ABC_TRANSPORTER_2"/>
    <property type="match status" value="1"/>
</dbReference>
<dbReference type="Gene3D" id="3.40.50.300">
    <property type="entry name" value="P-loop containing nucleotide triphosphate hydrolases"/>
    <property type="match status" value="1"/>
</dbReference>
<accession>A0A538SW30</accession>
<dbReference type="AlphaFoldDB" id="A0A538SW30"/>
<dbReference type="Pfam" id="PF00005">
    <property type="entry name" value="ABC_tran"/>
    <property type="match status" value="1"/>
</dbReference>
<dbReference type="SUPFAM" id="SSF52540">
    <property type="entry name" value="P-loop containing nucleoside triphosphate hydrolases"/>
    <property type="match status" value="1"/>
</dbReference>
<dbReference type="InterPro" id="IPR027417">
    <property type="entry name" value="P-loop_NTPase"/>
</dbReference>
<feature type="domain" description="ABC transporter" evidence="5">
    <location>
        <begin position="2"/>
        <end position="239"/>
    </location>
</feature>
<dbReference type="SMART" id="SM00382">
    <property type="entry name" value="AAA"/>
    <property type="match status" value="1"/>
</dbReference>
<proteinExistence type="predicted"/>
<sequence length="271" mass="29687">MIEFRNVDFSIEGRPIVADVSFNVPRGQTRVILGPSGSGKSTILRLLIGLWRPDSGSILVDGEDITQVTPERMREIRKRMGMVFQQGALFDSMTVGENIGYTLLEDKHDEDEIEESVQTYLTQVGLDPALRDRMPDELSGGMQRRVAIARALAARNPDTLLYDEPTTGLDPQSAERITDLIVQLRDAMGKTSIMVTHDIADAFKVGNRVTVLDRGHVVFEGTPADLAEANSPFIGEFLAPFRKAVAAASRRMETRGVGSDPGPRHQAGGDP</sequence>
<name>A0A538SW30_UNCEI</name>